<keyword evidence="8" id="KW-0270">Exopolysaccharide synthesis</keyword>
<feature type="domain" description="Bacterial sugar transferase" evidence="10">
    <location>
        <begin position="68"/>
        <end position="257"/>
    </location>
</feature>
<keyword evidence="6 9" id="KW-1133">Transmembrane helix</keyword>
<geneLocation type="plasmid" evidence="11 12">
    <name>p1</name>
</geneLocation>
<evidence type="ECO:0000313" key="11">
    <source>
        <dbReference type="EMBL" id="QWK92207.1"/>
    </source>
</evidence>
<name>A0A975PA37_9RHOB</name>
<dbReference type="Proteomes" id="UP000679352">
    <property type="component" value="Plasmid p1"/>
</dbReference>
<evidence type="ECO:0000256" key="3">
    <source>
        <dbReference type="ARBA" id="ARBA00022475"/>
    </source>
</evidence>
<keyword evidence="12" id="KW-1185">Reference proteome</keyword>
<dbReference type="PANTHER" id="PTHR30576">
    <property type="entry name" value="COLANIC BIOSYNTHESIS UDP-GLUCOSE LIPID CARRIER TRANSFERASE"/>
    <property type="match status" value="1"/>
</dbReference>
<proteinExistence type="inferred from homology"/>
<keyword evidence="7 9" id="KW-0472">Membrane</keyword>
<sequence>MVLFSLYREHVLEVSSLVFGPDPIQCTPMHLEEQITSTSAQDLWNKPAKSASGDKSWRRRTVYAIFGKRVLDISLVVLMLPIIAILLIIMLPIVIRDNGPFIYRHPRVGRTGKMFDCLKVRTMRTDSAEQLAKLLQSDPEAAREWAETQKLRKDPRITRAGQIFRKTSLDELPQLWNVLRGEMSLIGPRPVTLEEIERYGDARKDYISVRPGITGLWQIASSRYEMTYDERVAVDASYAKSVSFIGDMRIFWGTVIWAMKPNGI</sequence>
<dbReference type="GO" id="GO:0005886">
    <property type="term" value="C:plasma membrane"/>
    <property type="evidence" value="ECO:0007669"/>
    <property type="project" value="UniProtKB-SubCell"/>
</dbReference>
<dbReference type="RefSeq" id="WP_215505115.1">
    <property type="nucleotide sequence ID" value="NZ_CP076362.1"/>
</dbReference>
<evidence type="ECO:0000256" key="9">
    <source>
        <dbReference type="SAM" id="Phobius"/>
    </source>
</evidence>
<dbReference type="KEGG" id="gfu:KM031_18095"/>
<dbReference type="PANTHER" id="PTHR30576:SF4">
    <property type="entry name" value="UNDECAPRENYL-PHOSPHATE GALACTOSE PHOSPHOTRANSFERASE"/>
    <property type="match status" value="1"/>
</dbReference>
<evidence type="ECO:0000313" key="12">
    <source>
        <dbReference type="Proteomes" id="UP000679352"/>
    </source>
</evidence>
<keyword evidence="11" id="KW-0614">Plasmid</keyword>
<evidence type="ECO:0000256" key="8">
    <source>
        <dbReference type="ARBA" id="ARBA00023169"/>
    </source>
</evidence>
<organism evidence="11 12">
    <name type="scientific">Gemmobacter fulvus</name>
    <dbReference type="NCBI Taxonomy" id="2840474"/>
    <lineage>
        <taxon>Bacteria</taxon>
        <taxon>Pseudomonadati</taxon>
        <taxon>Pseudomonadota</taxon>
        <taxon>Alphaproteobacteria</taxon>
        <taxon>Rhodobacterales</taxon>
        <taxon>Paracoccaceae</taxon>
        <taxon>Gemmobacter</taxon>
    </lineage>
</organism>
<dbReference type="InterPro" id="IPR003362">
    <property type="entry name" value="Bact_transf"/>
</dbReference>
<dbReference type="Pfam" id="PF02397">
    <property type="entry name" value="Bac_transf"/>
    <property type="match status" value="1"/>
</dbReference>
<evidence type="ECO:0000256" key="2">
    <source>
        <dbReference type="ARBA" id="ARBA00006464"/>
    </source>
</evidence>
<evidence type="ECO:0000256" key="1">
    <source>
        <dbReference type="ARBA" id="ARBA00004236"/>
    </source>
</evidence>
<keyword evidence="5 9" id="KW-0812">Transmembrane</keyword>
<dbReference type="GO" id="GO:0000271">
    <property type="term" value="P:polysaccharide biosynthetic process"/>
    <property type="evidence" value="ECO:0007669"/>
    <property type="project" value="UniProtKB-KW"/>
</dbReference>
<feature type="transmembrane region" description="Helical" evidence="9">
    <location>
        <begin position="73"/>
        <end position="95"/>
    </location>
</feature>
<accession>A0A975PA37</accession>
<evidence type="ECO:0000256" key="5">
    <source>
        <dbReference type="ARBA" id="ARBA00022692"/>
    </source>
</evidence>
<dbReference type="EMBL" id="CP076362">
    <property type="protein sequence ID" value="QWK92207.1"/>
    <property type="molecule type" value="Genomic_DNA"/>
</dbReference>
<evidence type="ECO:0000256" key="4">
    <source>
        <dbReference type="ARBA" id="ARBA00022679"/>
    </source>
</evidence>
<reference evidence="11" key="1">
    <citation type="submission" date="2021-06" db="EMBL/GenBank/DDBJ databases">
        <authorList>
            <person name="Lee C.-S."/>
            <person name="Jin L."/>
        </authorList>
    </citation>
    <scope>NUCLEOTIDE SEQUENCE</scope>
    <source>
        <strain evidence="11">Con5</strain>
        <plasmid evidence="11">p1</plasmid>
    </source>
</reference>
<keyword evidence="3" id="KW-1003">Cell membrane</keyword>
<evidence type="ECO:0000259" key="10">
    <source>
        <dbReference type="Pfam" id="PF02397"/>
    </source>
</evidence>
<evidence type="ECO:0000256" key="6">
    <source>
        <dbReference type="ARBA" id="ARBA00022989"/>
    </source>
</evidence>
<keyword evidence="4 11" id="KW-0808">Transferase</keyword>
<protein>
    <submittedName>
        <fullName evidence="11">Sugar transferase</fullName>
    </submittedName>
</protein>
<dbReference type="GO" id="GO:0016780">
    <property type="term" value="F:phosphotransferase activity, for other substituted phosphate groups"/>
    <property type="evidence" value="ECO:0007669"/>
    <property type="project" value="TreeGrafter"/>
</dbReference>
<comment type="similarity">
    <text evidence="2">Belongs to the bacterial sugar transferase family.</text>
</comment>
<dbReference type="AlphaFoldDB" id="A0A975PA37"/>
<evidence type="ECO:0000256" key="7">
    <source>
        <dbReference type="ARBA" id="ARBA00023136"/>
    </source>
</evidence>
<comment type="subcellular location">
    <subcellularLocation>
        <location evidence="1">Cell membrane</location>
    </subcellularLocation>
</comment>
<gene>
    <name evidence="11" type="ORF">KM031_18095</name>
</gene>